<dbReference type="SUPFAM" id="SSF53041">
    <property type="entry name" value="Resolvase-like"/>
    <property type="match status" value="1"/>
</dbReference>
<name>A0ABQ4RVY8_9HYPH</name>
<dbReference type="InterPro" id="IPR036162">
    <property type="entry name" value="Resolvase-like_N_sf"/>
</dbReference>
<dbReference type="Proteomes" id="UP001055125">
    <property type="component" value="Unassembled WGS sequence"/>
</dbReference>
<dbReference type="CDD" id="cd00338">
    <property type="entry name" value="Ser_Recombinase"/>
    <property type="match status" value="1"/>
</dbReference>
<keyword evidence="5" id="KW-1185">Reference proteome</keyword>
<dbReference type="PANTHER" id="PTHR30461:SF2">
    <property type="entry name" value="SERINE RECOMBINASE PINE-RELATED"/>
    <property type="match status" value="1"/>
</dbReference>
<keyword evidence="1" id="KW-0238">DNA-binding</keyword>
<dbReference type="PROSITE" id="PS51736">
    <property type="entry name" value="RECOMBINASES_3"/>
    <property type="match status" value="1"/>
</dbReference>
<feature type="domain" description="Resolvase/invertase-type recombinase catalytic" evidence="3">
    <location>
        <begin position="17"/>
        <end position="168"/>
    </location>
</feature>
<comment type="caution">
    <text evidence="4">The sequence shown here is derived from an EMBL/GenBank/DDBJ whole genome shotgun (WGS) entry which is preliminary data.</text>
</comment>
<protein>
    <recommendedName>
        <fullName evidence="3">Resolvase/invertase-type recombinase catalytic domain-containing protein</fullName>
    </recommendedName>
</protein>
<accession>A0ABQ4RVY8</accession>
<dbReference type="InterPro" id="IPR050639">
    <property type="entry name" value="SSR_resolvase"/>
</dbReference>
<organism evidence="4 5">
    <name type="scientific">Methylobacterium iners</name>
    <dbReference type="NCBI Taxonomy" id="418707"/>
    <lineage>
        <taxon>Bacteria</taxon>
        <taxon>Pseudomonadati</taxon>
        <taxon>Pseudomonadota</taxon>
        <taxon>Alphaproteobacteria</taxon>
        <taxon>Hyphomicrobiales</taxon>
        <taxon>Methylobacteriaceae</taxon>
        <taxon>Methylobacterium</taxon>
    </lineage>
</organism>
<evidence type="ECO:0000313" key="5">
    <source>
        <dbReference type="Proteomes" id="UP001055125"/>
    </source>
</evidence>
<evidence type="ECO:0000313" key="4">
    <source>
        <dbReference type="EMBL" id="GJD94781.1"/>
    </source>
</evidence>
<evidence type="ECO:0000259" key="3">
    <source>
        <dbReference type="PROSITE" id="PS51736"/>
    </source>
</evidence>
<dbReference type="Gene3D" id="3.40.50.1390">
    <property type="entry name" value="Resolvase, N-terminal catalytic domain"/>
    <property type="match status" value="1"/>
</dbReference>
<dbReference type="EMBL" id="BPQP01000029">
    <property type="protein sequence ID" value="GJD94781.1"/>
    <property type="molecule type" value="Genomic_DNA"/>
</dbReference>
<evidence type="ECO:0000256" key="1">
    <source>
        <dbReference type="ARBA" id="ARBA00023125"/>
    </source>
</evidence>
<dbReference type="Pfam" id="PF00239">
    <property type="entry name" value="Resolvase"/>
    <property type="match status" value="1"/>
</dbReference>
<sequence>MFPRNYSLPKGVIPSTIAHLYSRVSSAAQLDGQGMRRQQEGTDQWVADHGLTILNSYEDRGVSAYRGKNRKDGQLAVILKKIESGVIKPGEHLIIESFDRLSRQPPMDAMNLLSQILKKGIIVHSVLDRAVYTEQSVNEKSAELLVIMLGMMRSNEESRLKGHRIGMA</sequence>
<dbReference type="PANTHER" id="PTHR30461">
    <property type="entry name" value="DNA-INVERTASE FROM LAMBDOID PROPHAGE"/>
    <property type="match status" value="1"/>
</dbReference>
<gene>
    <name evidence="4" type="ORF">OCOJLMKI_1985</name>
</gene>
<dbReference type="SMART" id="SM00857">
    <property type="entry name" value="Resolvase"/>
    <property type="match status" value="1"/>
</dbReference>
<dbReference type="RefSeq" id="WP_283206722.1">
    <property type="nucleotide sequence ID" value="NZ_BPQP01000029.1"/>
</dbReference>
<evidence type="ECO:0000256" key="2">
    <source>
        <dbReference type="ARBA" id="ARBA00023172"/>
    </source>
</evidence>
<reference evidence="4" key="2">
    <citation type="submission" date="2021-08" db="EMBL/GenBank/DDBJ databases">
        <authorList>
            <person name="Tani A."/>
            <person name="Ola A."/>
            <person name="Ogura Y."/>
            <person name="Katsura K."/>
            <person name="Hayashi T."/>
        </authorList>
    </citation>
    <scope>NUCLEOTIDE SEQUENCE</scope>
    <source>
        <strain evidence="4">DSM 19015</strain>
    </source>
</reference>
<reference evidence="4" key="1">
    <citation type="journal article" date="2021" name="Front. Microbiol.">
        <title>Comprehensive Comparative Genomics and Phenotyping of Methylobacterium Species.</title>
        <authorList>
            <person name="Alessa O."/>
            <person name="Ogura Y."/>
            <person name="Fujitani Y."/>
            <person name="Takami H."/>
            <person name="Hayashi T."/>
            <person name="Sahin N."/>
            <person name="Tani A."/>
        </authorList>
    </citation>
    <scope>NUCLEOTIDE SEQUENCE</scope>
    <source>
        <strain evidence="4">DSM 19015</strain>
    </source>
</reference>
<proteinExistence type="predicted"/>
<keyword evidence="2" id="KW-0233">DNA recombination</keyword>
<dbReference type="InterPro" id="IPR006119">
    <property type="entry name" value="Resolv_N"/>
</dbReference>